<protein>
    <recommendedName>
        <fullName evidence="1 6">Glutamate--cysteine ligase</fullName>
        <ecNumber evidence="1 6">6.3.2.2</ecNumber>
    </recommendedName>
    <alternativeName>
        <fullName evidence="6">Gamma-ECS</fullName>
    </alternativeName>
    <alternativeName>
        <fullName evidence="6">Gamma-glutamylcysteine synthetase</fullName>
    </alternativeName>
</protein>
<dbReference type="OrthoDB" id="7939818at2759"/>
<dbReference type="PANTHER" id="PTHR11164:SF0">
    <property type="entry name" value="GLUTAMATE--CYSTEINE LIGASE CATALYTIC SUBUNIT"/>
    <property type="match status" value="1"/>
</dbReference>
<comment type="caution">
    <text evidence="7">The sequence shown here is derived from an EMBL/GenBank/DDBJ whole genome shotgun (WGS) entry which is preliminary data.</text>
</comment>
<comment type="pathway">
    <text evidence="6">Sulfur metabolism; glutathione biosynthesis; glutathione from L-cysteine and L-glutamate: step 1/2.</text>
</comment>
<dbReference type="Gene3D" id="3.30.590.50">
    <property type="match status" value="1"/>
</dbReference>
<evidence type="ECO:0000256" key="5">
    <source>
        <dbReference type="ARBA" id="ARBA00022840"/>
    </source>
</evidence>
<evidence type="ECO:0000256" key="1">
    <source>
        <dbReference type="ARBA" id="ARBA00012220"/>
    </source>
</evidence>
<dbReference type="GO" id="GO:0006750">
    <property type="term" value="P:glutathione biosynthetic process"/>
    <property type="evidence" value="ECO:0007669"/>
    <property type="project" value="UniProtKB-UniRule"/>
</dbReference>
<evidence type="ECO:0000256" key="3">
    <source>
        <dbReference type="ARBA" id="ARBA00022684"/>
    </source>
</evidence>
<dbReference type="EMBL" id="JANBPY010004177">
    <property type="protein sequence ID" value="KAJ1948902.1"/>
    <property type="molecule type" value="Genomic_DNA"/>
</dbReference>
<dbReference type="Proteomes" id="UP001150925">
    <property type="component" value="Unassembled WGS sequence"/>
</dbReference>
<gene>
    <name evidence="7" type="primary">GSH1_2</name>
    <name evidence="7" type="ORF">IWQ62_006824</name>
</gene>
<comment type="catalytic activity">
    <reaction evidence="6">
        <text>L-cysteine + L-glutamate + ATP = gamma-L-glutamyl-L-cysteine + ADP + phosphate + H(+)</text>
        <dbReference type="Rhea" id="RHEA:13285"/>
        <dbReference type="ChEBI" id="CHEBI:15378"/>
        <dbReference type="ChEBI" id="CHEBI:29985"/>
        <dbReference type="ChEBI" id="CHEBI:30616"/>
        <dbReference type="ChEBI" id="CHEBI:35235"/>
        <dbReference type="ChEBI" id="CHEBI:43474"/>
        <dbReference type="ChEBI" id="CHEBI:58173"/>
        <dbReference type="ChEBI" id="CHEBI:456216"/>
        <dbReference type="EC" id="6.3.2.2"/>
    </reaction>
</comment>
<dbReference type="AlphaFoldDB" id="A0A9W8AHN5"/>
<evidence type="ECO:0000313" key="8">
    <source>
        <dbReference type="Proteomes" id="UP001150925"/>
    </source>
</evidence>
<accession>A0A9W8AHN5</accession>
<evidence type="ECO:0000256" key="6">
    <source>
        <dbReference type="RuleBase" id="RU367135"/>
    </source>
</evidence>
<name>A0A9W8AHN5_9FUNG</name>
<evidence type="ECO:0000256" key="4">
    <source>
        <dbReference type="ARBA" id="ARBA00022741"/>
    </source>
</evidence>
<organism evidence="7 8">
    <name type="scientific">Dispira parvispora</name>
    <dbReference type="NCBI Taxonomy" id="1520584"/>
    <lineage>
        <taxon>Eukaryota</taxon>
        <taxon>Fungi</taxon>
        <taxon>Fungi incertae sedis</taxon>
        <taxon>Zoopagomycota</taxon>
        <taxon>Kickxellomycotina</taxon>
        <taxon>Dimargaritomycetes</taxon>
        <taxon>Dimargaritales</taxon>
        <taxon>Dimargaritaceae</taxon>
        <taxon>Dispira</taxon>
    </lineage>
</organism>
<evidence type="ECO:0000256" key="2">
    <source>
        <dbReference type="ARBA" id="ARBA00022598"/>
    </source>
</evidence>
<proteinExistence type="inferred from homology"/>
<keyword evidence="3 6" id="KW-0317">Glutathione biosynthesis</keyword>
<keyword evidence="4 6" id="KW-0547">Nucleotide-binding</keyword>
<dbReference type="GO" id="GO:0005524">
    <property type="term" value="F:ATP binding"/>
    <property type="evidence" value="ECO:0007669"/>
    <property type="project" value="UniProtKB-UniRule"/>
</dbReference>
<keyword evidence="2 6" id="KW-0436">Ligase</keyword>
<keyword evidence="8" id="KW-1185">Reference proteome</keyword>
<sequence>MGLLSLGTPLHWNEAKQYVGHVRRNGIEQFLNIYHNAKDRQNDELLWGEEVEYIVVSFDHPHHKARISVRVFEMLEHLQRAEEEANTPEKKAQLQCLWRPEYG</sequence>
<reference evidence="7" key="1">
    <citation type="submission" date="2022-07" db="EMBL/GenBank/DDBJ databases">
        <title>Phylogenomic reconstructions and comparative analyses of Kickxellomycotina fungi.</title>
        <authorList>
            <person name="Reynolds N.K."/>
            <person name="Stajich J.E."/>
            <person name="Barry K."/>
            <person name="Grigoriev I.V."/>
            <person name="Crous P."/>
            <person name="Smith M.E."/>
        </authorList>
    </citation>
    <scope>NUCLEOTIDE SEQUENCE</scope>
    <source>
        <strain evidence="7">RSA 1196</strain>
    </source>
</reference>
<keyword evidence="5 6" id="KW-0067">ATP-binding</keyword>
<evidence type="ECO:0000313" key="7">
    <source>
        <dbReference type="EMBL" id="KAJ1948902.1"/>
    </source>
</evidence>
<dbReference type="PANTHER" id="PTHR11164">
    <property type="entry name" value="GLUTAMATE CYSTEINE LIGASE"/>
    <property type="match status" value="1"/>
</dbReference>
<dbReference type="InterPro" id="IPR004308">
    <property type="entry name" value="GCS"/>
</dbReference>
<dbReference type="EC" id="6.3.2.2" evidence="1 6"/>
<feature type="non-terminal residue" evidence="7">
    <location>
        <position position="103"/>
    </location>
</feature>
<dbReference type="GO" id="GO:0004357">
    <property type="term" value="F:glutamate-cysteine ligase activity"/>
    <property type="evidence" value="ECO:0007669"/>
    <property type="project" value="UniProtKB-UniRule"/>
</dbReference>
<comment type="similarity">
    <text evidence="6">Belongs to the glutamate--cysteine ligase type 3 family.</text>
</comment>